<keyword evidence="4" id="KW-0732">Signal</keyword>
<sequence>MKLPCFPYVALWALILVAFFLSPALGTRLPKEANFCDRVVSSSSSMHRLPSRCIQSPPSPPAIGEEIDPRYGVEKWLVPAGPNPLHH</sequence>
<keyword evidence="3" id="KW-0221">Differentiation</keyword>
<dbReference type="AlphaFoldDB" id="A0A4S8IKW5"/>
<comment type="caution">
    <text evidence="5">The sequence shown here is derived from an EMBL/GenBank/DDBJ whole genome shotgun (WGS) entry which is preliminary data.</text>
</comment>
<accession>A0A4S8IKW5</accession>
<evidence type="ECO:0000256" key="1">
    <source>
        <dbReference type="ARBA" id="ARBA00005416"/>
    </source>
</evidence>
<keyword evidence="6" id="KW-1185">Reference proteome</keyword>
<feature type="chain" id="PRO_5020319447" evidence="4">
    <location>
        <begin position="27"/>
        <end position="87"/>
    </location>
</feature>
<organism evidence="5 6">
    <name type="scientific">Musa balbisiana</name>
    <name type="common">Banana</name>
    <dbReference type="NCBI Taxonomy" id="52838"/>
    <lineage>
        <taxon>Eukaryota</taxon>
        <taxon>Viridiplantae</taxon>
        <taxon>Streptophyta</taxon>
        <taxon>Embryophyta</taxon>
        <taxon>Tracheophyta</taxon>
        <taxon>Spermatophyta</taxon>
        <taxon>Magnoliopsida</taxon>
        <taxon>Liliopsida</taxon>
        <taxon>Zingiberales</taxon>
        <taxon>Musaceae</taxon>
        <taxon>Musa</taxon>
    </lineage>
</organism>
<dbReference type="InterPro" id="IPR039618">
    <property type="entry name" value="CLE9-13"/>
</dbReference>
<comment type="similarity">
    <text evidence="1">Belongs to the CLV3/ESR signal peptide family.</text>
</comment>
<dbReference type="PANTHER" id="PTHR34359:SF5">
    <property type="entry name" value="CLAVATA3_ESR (CLE)-RELATED PROTEIN 9"/>
    <property type="match status" value="1"/>
</dbReference>
<gene>
    <name evidence="5" type="ORF">C4D60_Mb09t23090</name>
</gene>
<protein>
    <submittedName>
        <fullName evidence="5">Uncharacterized protein</fullName>
    </submittedName>
</protein>
<feature type="signal peptide" evidence="4">
    <location>
        <begin position="1"/>
        <end position="26"/>
    </location>
</feature>
<dbReference type="PANTHER" id="PTHR34359">
    <property type="entry name" value="CLAVATA3/ESR (CLE)-RELATED PROTEIN 10"/>
    <property type="match status" value="1"/>
</dbReference>
<dbReference type="GO" id="GO:0030154">
    <property type="term" value="P:cell differentiation"/>
    <property type="evidence" value="ECO:0007669"/>
    <property type="project" value="UniProtKB-KW"/>
</dbReference>
<proteinExistence type="inferred from homology"/>
<evidence type="ECO:0000313" key="5">
    <source>
        <dbReference type="EMBL" id="THU48142.1"/>
    </source>
</evidence>
<reference evidence="5 6" key="1">
    <citation type="journal article" date="2019" name="Nat. Plants">
        <title>Genome sequencing of Musa balbisiana reveals subgenome evolution and function divergence in polyploid bananas.</title>
        <authorList>
            <person name="Yao X."/>
        </authorList>
    </citation>
    <scope>NUCLEOTIDE SEQUENCE [LARGE SCALE GENOMIC DNA]</scope>
    <source>
        <strain evidence="6">cv. DH-PKW</strain>
        <tissue evidence="5">Leaves</tissue>
    </source>
</reference>
<evidence type="ECO:0000256" key="3">
    <source>
        <dbReference type="ARBA" id="ARBA00022782"/>
    </source>
</evidence>
<name>A0A4S8IKW5_MUSBA</name>
<dbReference type="EMBL" id="PYDT01000010">
    <property type="protein sequence ID" value="THU48142.1"/>
    <property type="molecule type" value="Genomic_DNA"/>
</dbReference>
<keyword evidence="2" id="KW-0217">Developmental protein</keyword>
<evidence type="ECO:0000313" key="6">
    <source>
        <dbReference type="Proteomes" id="UP000317650"/>
    </source>
</evidence>
<evidence type="ECO:0000256" key="2">
    <source>
        <dbReference type="ARBA" id="ARBA00022473"/>
    </source>
</evidence>
<evidence type="ECO:0000256" key="4">
    <source>
        <dbReference type="SAM" id="SignalP"/>
    </source>
</evidence>
<dbReference type="Proteomes" id="UP000317650">
    <property type="component" value="Chromosome 9"/>
</dbReference>